<feature type="compositionally biased region" description="Basic and acidic residues" evidence="1">
    <location>
        <begin position="1"/>
        <end position="27"/>
    </location>
</feature>
<keyword evidence="3" id="KW-1185">Reference proteome</keyword>
<sequence length="133" mass="14038">MEDAAGRPEERECRRREDNALDIHERSSSAVGGGEESVDNGALRKVNAEKSGNPQSLDSTAYHIPDGGRIFRLIATTALAHPLSARGSHSPAAKAADAGRLQHGLLQALHGSLAASPRIEAARASTGGRRRKN</sequence>
<proteinExistence type="predicted"/>
<feature type="region of interest" description="Disordered" evidence="1">
    <location>
        <begin position="109"/>
        <end position="133"/>
    </location>
</feature>
<organism evidence="2 3">
    <name type="scientific">Pleurodeles waltl</name>
    <name type="common">Iberian ribbed newt</name>
    <dbReference type="NCBI Taxonomy" id="8319"/>
    <lineage>
        <taxon>Eukaryota</taxon>
        <taxon>Metazoa</taxon>
        <taxon>Chordata</taxon>
        <taxon>Craniata</taxon>
        <taxon>Vertebrata</taxon>
        <taxon>Euteleostomi</taxon>
        <taxon>Amphibia</taxon>
        <taxon>Batrachia</taxon>
        <taxon>Caudata</taxon>
        <taxon>Salamandroidea</taxon>
        <taxon>Salamandridae</taxon>
        <taxon>Pleurodelinae</taxon>
        <taxon>Pleurodeles</taxon>
    </lineage>
</organism>
<evidence type="ECO:0000313" key="3">
    <source>
        <dbReference type="Proteomes" id="UP001066276"/>
    </source>
</evidence>
<feature type="region of interest" description="Disordered" evidence="1">
    <location>
        <begin position="1"/>
        <end position="62"/>
    </location>
</feature>
<evidence type="ECO:0000313" key="2">
    <source>
        <dbReference type="EMBL" id="KAJ1123512.1"/>
    </source>
</evidence>
<gene>
    <name evidence="2" type="ORF">NDU88_001981</name>
</gene>
<dbReference type="EMBL" id="JANPWB010000011">
    <property type="protein sequence ID" value="KAJ1123512.1"/>
    <property type="molecule type" value="Genomic_DNA"/>
</dbReference>
<feature type="compositionally biased region" description="Polar residues" evidence="1">
    <location>
        <begin position="50"/>
        <end position="59"/>
    </location>
</feature>
<accession>A0AAV7P8C7</accession>
<reference evidence="2" key="1">
    <citation type="journal article" date="2022" name="bioRxiv">
        <title>Sequencing and chromosome-scale assembly of the giantPleurodeles waltlgenome.</title>
        <authorList>
            <person name="Brown T."/>
            <person name="Elewa A."/>
            <person name="Iarovenko S."/>
            <person name="Subramanian E."/>
            <person name="Araus A.J."/>
            <person name="Petzold A."/>
            <person name="Susuki M."/>
            <person name="Suzuki K.-i.T."/>
            <person name="Hayashi T."/>
            <person name="Toyoda A."/>
            <person name="Oliveira C."/>
            <person name="Osipova E."/>
            <person name="Leigh N.D."/>
            <person name="Simon A."/>
            <person name="Yun M.H."/>
        </authorList>
    </citation>
    <scope>NUCLEOTIDE SEQUENCE</scope>
    <source>
        <strain evidence="2">20211129_DDA</strain>
        <tissue evidence="2">Liver</tissue>
    </source>
</reference>
<protein>
    <submittedName>
        <fullName evidence="2">Uncharacterized protein</fullName>
    </submittedName>
</protein>
<comment type="caution">
    <text evidence="2">The sequence shown here is derived from an EMBL/GenBank/DDBJ whole genome shotgun (WGS) entry which is preliminary data.</text>
</comment>
<dbReference type="Proteomes" id="UP001066276">
    <property type="component" value="Chromosome 7"/>
</dbReference>
<evidence type="ECO:0000256" key="1">
    <source>
        <dbReference type="SAM" id="MobiDB-lite"/>
    </source>
</evidence>
<name>A0AAV7P8C7_PLEWA</name>
<dbReference type="AlphaFoldDB" id="A0AAV7P8C7"/>